<reference evidence="1" key="1">
    <citation type="submission" date="2023-06" db="EMBL/GenBank/DDBJ databases">
        <title>Reference genome for the Northern bat (Eptesicus nilssonii), a most northern bat species.</title>
        <authorList>
            <person name="Laine V.N."/>
            <person name="Pulliainen A.T."/>
            <person name="Lilley T.M."/>
        </authorList>
    </citation>
    <scope>NUCLEOTIDE SEQUENCE</scope>
    <source>
        <strain evidence="1">BLF_Eptnil</strain>
        <tissue evidence="1">Kidney</tissue>
    </source>
</reference>
<name>A0AA40HTT8_CNENI</name>
<dbReference type="AlphaFoldDB" id="A0AA40HTT8"/>
<gene>
    <name evidence="1" type="ORF">QTO34_002836</name>
</gene>
<accession>A0AA40HTT8</accession>
<evidence type="ECO:0000313" key="1">
    <source>
        <dbReference type="EMBL" id="KAK1336801.1"/>
    </source>
</evidence>
<proteinExistence type="predicted"/>
<keyword evidence="2" id="KW-1185">Reference proteome</keyword>
<sequence>MRCGAQGKMRMQTFRKVGKRATKGLKQKAFPSKHLVADQPEQGSQWYMRPQWLPPLLCVLLL</sequence>
<dbReference type="EMBL" id="JAULJE010000012">
    <property type="protein sequence ID" value="KAK1336801.1"/>
    <property type="molecule type" value="Genomic_DNA"/>
</dbReference>
<organism evidence="1 2">
    <name type="scientific">Cnephaeus nilssonii</name>
    <name type="common">Northern bat</name>
    <name type="synonym">Eptesicus nilssonii</name>
    <dbReference type="NCBI Taxonomy" id="3371016"/>
    <lineage>
        <taxon>Eukaryota</taxon>
        <taxon>Metazoa</taxon>
        <taxon>Chordata</taxon>
        <taxon>Craniata</taxon>
        <taxon>Vertebrata</taxon>
        <taxon>Euteleostomi</taxon>
        <taxon>Mammalia</taxon>
        <taxon>Eutheria</taxon>
        <taxon>Laurasiatheria</taxon>
        <taxon>Chiroptera</taxon>
        <taxon>Yangochiroptera</taxon>
        <taxon>Vespertilionidae</taxon>
        <taxon>Cnephaeus</taxon>
    </lineage>
</organism>
<protein>
    <submittedName>
        <fullName evidence="1">Uncharacterized protein</fullName>
    </submittedName>
</protein>
<comment type="caution">
    <text evidence="1">The sequence shown here is derived from an EMBL/GenBank/DDBJ whole genome shotgun (WGS) entry which is preliminary data.</text>
</comment>
<evidence type="ECO:0000313" key="2">
    <source>
        <dbReference type="Proteomes" id="UP001177744"/>
    </source>
</evidence>
<dbReference type="Proteomes" id="UP001177744">
    <property type="component" value="Unassembled WGS sequence"/>
</dbReference>